<protein>
    <submittedName>
        <fullName evidence="2">Membrane protein</fullName>
    </submittedName>
</protein>
<accession>A0ABS2PRI5</accession>
<comment type="caution">
    <text evidence="2">The sequence shown here is derived from an EMBL/GenBank/DDBJ whole genome shotgun (WGS) entry which is preliminary data.</text>
</comment>
<gene>
    <name evidence="2" type="ORF">JOC28_000845</name>
</gene>
<feature type="transmembrane region" description="Helical" evidence="1">
    <location>
        <begin position="69"/>
        <end position="91"/>
    </location>
</feature>
<keyword evidence="1" id="KW-0812">Transmembrane</keyword>
<sequence length="170" mass="19411">MSLKIMTRCAILAALCIVLRQAFAFLPNIQPITSIFLLISIFWSLEEGILVVSLTMLISSFLLGFGPWVFYQIISFSLVLMLWSQVLVPLAKSFRLKDIGLEIVLAILAASMGIIYGILIDSISAWFYQMPWWTYVLAGMPYNLAHAFSTAIFFPIIKTIFRRLYHEKDF</sequence>
<name>A0ABS2PRI5_9STRE</name>
<dbReference type="RefSeq" id="WP_239548878.1">
    <property type="nucleotide sequence ID" value="NZ_JAFBEH010000014.1"/>
</dbReference>
<dbReference type="Gene3D" id="1.10.1760.20">
    <property type="match status" value="1"/>
</dbReference>
<keyword evidence="1" id="KW-1133">Transmembrane helix</keyword>
<reference evidence="2 3" key="1">
    <citation type="submission" date="2021-01" db="EMBL/GenBank/DDBJ databases">
        <title>Genomic Encyclopedia of Type Strains, Phase IV (KMG-IV): sequencing the most valuable type-strain genomes for metagenomic binning, comparative biology and taxonomic classification.</title>
        <authorList>
            <person name="Goeker M."/>
        </authorList>
    </citation>
    <scope>NUCLEOTIDE SEQUENCE [LARGE SCALE GENOMIC DNA]</scope>
    <source>
        <strain evidence="2 3">DSM 27382</strain>
    </source>
</reference>
<evidence type="ECO:0000313" key="3">
    <source>
        <dbReference type="Proteomes" id="UP000697472"/>
    </source>
</evidence>
<proteinExistence type="predicted"/>
<evidence type="ECO:0000256" key="1">
    <source>
        <dbReference type="SAM" id="Phobius"/>
    </source>
</evidence>
<dbReference type="EMBL" id="JAFBEH010000014">
    <property type="protein sequence ID" value="MBM7642548.1"/>
    <property type="molecule type" value="Genomic_DNA"/>
</dbReference>
<keyword evidence="1" id="KW-0472">Membrane</keyword>
<keyword evidence="3" id="KW-1185">Reference proteome</keyword>
<feature type="transmembrane region" description="Helical" evidence="1">
    <location>
        <begin position="140"/>
        <end position="161"/>
    </location>
</feature>
<evidence type="ECO:0000313" key="2">
    <source>
        <dbReference type="EMBL" id="MBM7642548.1"/>
    </source>
</evidence>
<feature type="transmembrane region" description="Helical" evidence="1">
    <location>
        <begin position="103"/>
        <end position="128"/>
    </location>
</feature>
<organism evidence="2 3">
    <name type="scientific">Streptococcus loxodontisalivarius</name>
    <dbReference type="NCBI Taxonomy" id="1349415"/>
    <lineage>
        <taxon>Bacteria</taxon>
        <taxon>Bacillati</taxon>
        <taxon>Bacillota</taxon>
        <taxon>Bacilli</taxon>
        <taxon>Lactobacillales</taxon>
        <taxon>Streptococcaceae</taxon>
        <taxon>Streptococcus</taxon>
    </lineage>
</organism>
<dbReference type="Proteomes" id="UP000697472">
    <property type="component" value="Unassembled WGS sequence"/>
</dbReference>